<comment type="caution">
    <text evidence="1">The sequence shown here is derived from an EMBL/GenBank/DDBJ whole genome shotgun (WGS) entry which is preliminary data.</text>
</comment>
<dbReference type="Proteomes" id="UP001239215">
    <property type="component" value="Unassembled WGS sequence"/>
</dbReference>
<gene>
    <name evidence="1" type="ORF">QE405_003349</name>
</gene>
<evidence type="ECO:0000313" key="2">
    <source>
        <dbReference type="Proteomes" id="UP001239215"/>
    </source>
</evidence>
<dbReference type="RefSeq" id="WP_307202876.1">
    <property type="nucleotide sequence ID" value="NZ_JAUTAN010000001.1"/>
</dbReference>
<proteinExistence type="predicted"/>
<reference evidence="1" key="1">
    <citation type="submission" date="2023-07" db="EMBL/GenBank/DDBJ databases">
        <title>Functional and genomic diversity of the sorghum phyllosphere microbiome.</title>
        <authorList>
            <person name="Shade A."/>
        </authorList>
    </citation>
    <scope>NUCLEOTIDE SEQUENCE</scope>
    <source>
        <strain evidence="1">SORGH_AS_1067</strain>
    </source>
</reference>
<dbReference type="EMBL" id="JAUTAN010000001">
    <property type="protein sequence ID" value="MDQ1106065.1"/>
    <property type="molecule type" value="Genomic_DNA"/>
</dbReference>
<evidence type="ECO:0000313" key="1">
    <source>
        <dbReference type="EMBL" id="MDQ1106065.1"/>
    </source>
</evidence>
<name>A0AAJ1U517_9ACTN</name>
<organism evidence="1 2">
    <name type="scientific">Nocardioides zeae</name>
    <dbReference type="NCBI Taxonomy" id="1457234"/>
    <lineage>
        <taxon>Bacteria</taxon>
        <taxon>Bacillati</taxon>
        <taxon>Actinomycetota</taxon>
        <taxon>Actinomycetes</taxon>
        <taxon>Propionibacteriales</taxon>
        <taxon>Nocardioidaceae</taxon>
        <taxon>Nocardioides</taxon>
    </lineage>
</organism>
<protein>
    <submittedName>
        <fullName evidence="1">Uncharacterized protein</fullName>
    </submittedName>
</protein>
<accession>A0AAJ1U517</accession>
<dbReference type="AlphaFoldDB" id="A0AAJ1U517"/>
<sequence length="286" mass="30382">MSTQFEFHLTGADAPHGELEADQLLAIVAGLKAVATKIGRVETDAEALGRVPQRTQRVAKLLIGLQPGSTRVLARRAGPGDGSLDFDLAEERAFDERFADLVEAIAIDERPSWVGDSLSRAAADLTGALRNAAPRVEFKVDGTVRRTFSTSTTHRETWSVEGRHDGDQVTFVGQLFAVNLRSHRLQVQDDVGHQIALPQVADDKTAASLIGTHVVVTGTPERDADGTLTHLHDAIIVTAPDPLSGSGVPASVPLDDILASAPGLEPGGIEGLTDDEFDAFFAAMDL</sequence>